<accession>A0A162G615</accession>
<gene>
    <name evidence="2" type="ORF">Lp19_1205</name>
</gene>
<evidence type="ECO:0000313" key="3">
    <source>
        <dbReference type="Proteomes" id="UP000076882"/>
    </source>
</evidence>
<organism evidence="2 3">
    <name type="scientific">Lactiplantibacillus plantarum</name>
    <name type="common">Lactobacillus plantarum</name>
    <dbReference type="NCBI Taxonomy" id="1590"/>
    <lineage>
        <taxon>Bacteria</taxon>
        <taxon>Bacillati</taxon>
        <taxon>Bacillota</taxon>
        <taxon>Bacilli</taxon>
        <taxon>Lactobacillales</taxon>
        <taxon>Lactobacillaceae</taxon>
        <taxon>Lactiplantibacillus</taxon>
    </lineage>
</organism>
<sequence length="208" mass="23616">MAGNKYIAQIKAMEHKQHRLFYLVIILTVMLVGVVGFCSWRVVTVKRQNKALITEVKQQKKYIAEIKANRVAKYSSSAINHRAEIAKKQVDGFFYAVNDWSGDNYASRYKRAQKYANAEIARKYIGGGSQKDAQEQAQNFKANKMTSKVISTAWFTEQADSNVVTGLYLMKTRTKVDGDKGTYSEQLFMITYDLTKKAVESIEPVSLD</sequence>
<keyword evidence="1" id="KW-0472">Membrane</keyword>
<protein>
    <submittedName>
        <fullName evidence="2">Uncharacterized protein</fullName>
    </submittedName>
</protein>
<name>A0A162G615_LACPN</name>
<dbReference type="PATRIC" id="fig|1590.201.peg.980"/>
<feature type="transmembrane region" description="Helical" evidence="1">
    <location>
        <begin position="20"/>
        <end position="43"/>
    </location>
</feature>
<evidence type="ECO:0000313" key="2">
    <source>
        <dbReference type="EMBL" id="KZU95926.1"/>
    </source>
</evidence>
<reference evidence="2 3" key="1">
    <citation type="submission" date="2016-03" db="EMBL/GenBank/DDBJ databases">
        <title>Comparative genomics of 54 Lactobacillus plantarum strains reveals genomic uncoupling from niche constraints.</title>
        <authorList>
            <person name="Martino M.E."/>
        </authorList>
    </citation>
    <scope>NUCLEOTIDE SEQUENCE [LARGE SCALE GENOMIC DNA]</scope>
    <source>
        <strain evidence="2 3">19.1</strain>
    </source>
</reference>
<dbReference type="AlphaFoldDB" id="A0A162G615"/>
<evidence type="ECO:0000256" key="1">
    <source>
        <dbReference type="SAM" id="Phobius"/>
    </source>
</evidence>
<keyword evidence="1" id="KW-1133">Transmembrane helix</keyword>
<dbReference type="Proteomes" id="UP000076882">
    <property type="component" value="Unassembled WGS sequence"/>
</dbReference>
<keyword evidence="1" id="KW-0812">Transmembrane</keyword>
<proteinExistence type="predicted"/>
<dbReference type="EMBL" id="LUXM01000024">
    <property type="protein sequence ID" value="KZU95926.1"/>
    <property type="molecule type" value="Genomic_DNA"/>
</dbReference>
<comment type="caution">
    <text evidence="2">The sequence shown here is derived from an EMBL/GenBank/DDBJ whole genome shotgun (WGS) entry which is preliminary data.</text>
</comment>